<evidence type="ECO:0000256" key="4">
    <source>
        <dbReference type="ARBA" id="ARBA00023315"/>
    </source>
</evidence>
<evidence type="ECO:0000256" key="3">
    <source>
        <dbReference type="ARBA" id="ARBA00022737"/>
    </source>
</evidence>
<dbReference type="PANTHER" id="PTHR23416">
    <property type="entry name" value="SIALIC ACID SYNTHASE-RELATED"/>
    <property type="match status" value="1"/>
</dbReference>
<dbReference type="GO" id="GO:0005829">
    <property type="term" value="C:cytosol"/>
    <property type="evidence" value="ECO:0007669"/>
    <property type="project" value="TreeGrafter"/>
</dbReference>
<evidence type="ECO:0000313" key="6">
    <source>
        <dbReference type="Proteomes" id="UP001213309"/>
    </source>
</evidence>
<evidence type="ECO:0000256" key="2">
    <source>
        <dbReference type="ARBA" id="ARBA00022679"/>
    </source>
</evidence>
<dbReference type="InterPro" id="IPR001451">
    <property type="entry name" value="Hexapep"/>
</dbReference>
<dbReference type="Proteomes" id="UP001213309">
    <property type="component" value="Unassembled WGS sequence"/>
</dbReference>
<comment type="caution">
    <text evidence="5">The sequence shown here is derived from an EMBL/GenBank/DDBJ whole genome shotgun (WGS) entry which is preliminary data.</text>
</comment>
<dbReference type="GO" id="GO:0008374">
    <property type="term" value="F:O-acyltransferase activity"/>
    <property type="evidence" value="ECO:0007669"/>
    <property type="project" value="TreeGrafter"/>
</dbReference>
<dbReference type="InterPro" id="IPR011004">
    <property type="entry name" value="Trimer_LpxA-like_sf"/>
</dbReference>
<gene>
    <name evidence="5" type="ORF">POZ24_11250</name>
</gene>
<organism evidence="5 6">
    <name type="scientific">Bacteroides uniformis</name>
    <dbReference type="NCBI Taxonomy" id="820"/>
    <lineage>
        <taxon>Bacteria</taxon>
        <taxon>Pseudomonadati</taxon>
        <taxon>Bacteroidota</taxon>
        <taxon>Bacteroidia</taxon>
        <taxon>Bacteroidales</taxon>
        <taxon>Bacteroidaceae</taxon>
        <taxon>Bacteroides</taxon>
    </lineage>
</organism>
<dbReference type="SUPFAM" id="SSF51161">
    <property type="entry name" value="Trimeric LpxA-like enzymes"/>
    <property type="match status" value="1"/>
</dbReference>
<dbReference type="EMBL" id="JAQNSG010000009">
    <property type="protein sequence ID" value="MDC1880601.1"/>
    <property type="molecule type" value="Genomic_DNA"/>
</dbReference>
<dbReference type="PROSITE" id="PS00101">
    <property type="entry name" value="HEXAPEP_TRANSFERASES"/>
    <property type="match status" value="1"/>
</dbReference>
<dbReference type="RefSeq" id="WP_272221992.1">
    <property type="nucleotide sequence ID" value="NZ_JAQNSG010000009.1"/>
</dbReference>
<comment type="similarity">
    <text evidence="1">Belongs to the transferase hexapeptide repeat family.</text>
</comment>
<keyword evidence="2" id="KW-0808">Transferase</keyword>
<dbReference type="InterPro" id="IPR018357">
    <property type="entry name" value="Hexapep_transf_CS"/>
</dbReference>
<reference evidence="5" key="1">
    <citation type="submission" date="2022-10" db="EMBL/GenBank/DDBJ databases">
        <title>Human gut microbiome strain richness.</title>
        <authorList>
            <person name="Chen-Liaw A."/>
        </authorList>
    </citation>
    <scope>NUCLEOTIDE SEQUENCE</scope>
    <source>
        <strain evidence="5">1001713st2_A4_1001713B170214_170313</strain>
    </source>
</reference>
<sequence length="222" mass="24546">MSETKVDLSKYHNALSRKHQLVRLLWSVMWGLFARPLPRSMGSGWKRFLLRLFGAKIHSTAIVYSSARVYYPSNLEMDEYSCLASEVDCYNVAPIKIGANTTVSQGAYLCTASHDISKPLNPLITAPIVIEDQAWIGARAFVGMGVTIGQGAVVGATASVYKNVEHWTVVGGNPAKEIKKRMLIQVKKRGGGNIQYCRSFHKEGDGINENRNNNKSVRTITT</sequence>
<evidence type="ECO:0000313" key="5">
    <source>
        <dbReference type="EMBL" id="MDC1880601.1"/>
    </source>
</evidence>
<dbReference type="AlphaFoldDB" id="A0AAW6GT12"/>
<dbReference type="Pfam" id="PF14602">
    <property type="entry name" value="Hexapep_2"/>
    <property type="match status" value="1"/>
</dbReference>
<protein>
    <submittedName>
        <fullName evidence="5">DapH/DapD/GlmU-related protein</fullName>
    </submittedName>
</protein>
<dbReference type="CDD" id="cd05825">
    <property type="entry name" value="LbH_wcaF_like"/>
    <property type="match status" value="1"/>
</dbReference>
<keyword evidence="3" id="KW-0677">Repeat</keyword>
<dbReference type="InterPro" id="IPR051159">
    <property type="entry name" value="Hexapeptide_acetyltransf"/>
</dbReference>
<accession>A0AAW6GT12</accession>
<dbReference type="PANTHER" id="PTHR23416:SF23">
    <property type="entry name" value="ACETYLTRANSFERASE C18B11.09C-RELATED"/>
    <property type="match status" value="1"/>
</dbReference>
<name>A0AAW6GT12_BACUN</name>
<keyword evidence="4" id="KW-0012">Acyltransferase</keyword>
<dbReference type="Gene3D" id="2.160.10.10">
    <property type="entry name" value="Hexapeptide repeat proteins"/>
    <property type="match status" value="1"/>
</dbReference>
<evidence type="ECO:0000256" key="1">
    <source>
        <dbReference type="ARBA" id="ARBA00007274"/>
    </source>
</evidence>
<proteinExistence type="inferred from homology"/>